<gene>
    <name evidence="2" type="ORF">HYFRA_00012972</name>
</gene>
<protein>
    <submittedName>
        <fullName evidence="2">Uncharacterized protein</fullName>
    </submittedName>
</protein>
<reference evidence="2" key="1">
    <citation type="submission" date="2021-07" db="EMBL/GenBank/DDBJ databases">
        <authorList>
            <person name="Durling M."/>
        </authorList>
    </citation>
    <scope>NUCLEOTIDE SEQUENCE</scope>
</reference>
<keyword evidence="3" id="KW-1185">Reference proteome</keyword>
<proteinExistence type="predicted"/>
<feature type="transmembrane region" description="Helical" evidence="1">
    <location>
        <begin position="17"/>
        <end position="33"/>
    </location>
</feature>
<accession>A0A9N9L4U9</accession>
<evidence type="ECO:0000313" key="3">
    <source>
        <dbReference type="Proteomes" id="UP000696280"/>
    </source>
</evidence>
<evidence type="ECO:0000313" key="2">
    <source>
        <dbReference type="EMBL" id="CAG8959109.1"/>
    </source>
</evidence>
<name>A0A9N9L4U9_9HELO</name>
<sequence>MKPFLGKKWKAEKENGTVAYILSTVLISFLVGLRKAAKQRRGDGMGWDGMGWDVFATGWSWLGWGLRELPPQPTSLPASSHGQTIQNLIYQSSPVAPHTPPEGWGWFPSNGRRERGADHAAHIAVVDIRGVMVSRVRRDLDGWGDEATKDQAPSMRYLDALVILQLLPEYVVVTCVRWLGAKWFAKGGLKGEKKLGNEER</sequence>
<keyword evidence="1" id="KW-0812">Transmembrane</keyword>
<comment type="caution">
    <text evidence="2">The sequence shown here is derived from an EMBL/GenBank/DDBJ whole genome shotgun (WGS) entry which is preliminary data.</text>
</comment>
<keyword evidence="1" id="KW-1133">Transmembrane helix</keyword>
<dbReference type="Proteomes" id="UP000696280">
    <property type="component" value="Unassembled WGS sequence"/>
</dbReference>
<evidence type="ECO:0000256" key="1">
    <source>
        <dbReference type="SAM" id="Phobius"/>
    </source>
</evidence>
<dbReference type="EMBL" id="CAJVRL010000089">
    <property type="protein sequence ID" value="CAG8959109.1"/>
    <property type="molecule type" value="Genomic_DNA"/>
</dbReference>
<dbReference type="AlphaFoldDB" id="A0A9N9L4U9"/>
<organism evidence="2 3">
    <name type="scientific">Hymenoscyphus fraxineus</name>
    <dbReference type="NCBI Taxonomy" id="746836"/>
    <lineage>
        <taxon>Eukaryota</taxon>
        <taxon>Fungi</taxon>
        <taxon>Dikarya</taxon>
        <taxon>Ascomycota</taxon>
        <taxon>Pezizomycotina</taxon>
        <taxon>Leotiomycetes</taxon>
        <taxon>Helotiales</taxon>
        <taxon>Helotiaceae</taxon>
        <taxon>Hymenoscyphus</taxon>
    </lineage>
</organism>
<keyword evidence="1" id="KW-0472">Membrane</keyword>